<evidence type="ECO:0000313" key="8">
    <source>
        <dbReference type="EMBL" id="MFC5515067.1"/>
    </source>
</evidence>
<evidence type="ECO:0000256" key="2">
    <source>
        <dbReference type="ARBA" id="ARBA00010270"/>
    </source>
</evidence>
<comment type="function">
    <text evidence="6">Has immunoglobulin-binding and hemagglutination properties, and can bind to mannose. Essential for virulence. May be involved in LPS biosynthesis or polysaccharide transport.</text>
</comment>
<comment type="subcellular location">
    <subcellularLocation>
        <location evidence="1">Membrane</location>
        <topology evidence="1">Single-pass membrane protein</topology>
    </subcellularLocation>
</comment>
<dbReference type="RefSeq" id="WP_266343074.1">
    <property type="nucleotide sequence ID" value="NZ_JAPKNH010000002.1"/>
</dbReference>
<evidence type="ECO:0000313" key="9">
    <source>
        <dbReference type="Proteomes" id="UP001596150"/>
    </source>
</evidence>
<accession>A0ABW0PTN0</accession>
<keyword evidence="4" id="KW-1003">Cell membrane</keyword>
<keyword evidence="9" id="KW-1185">Reference proteome</keyword>
<dbReference type="Proteomes" id="UP001596150">
    <property type="component" value="Unassembled WGS sequence"/>
</dbReference>
<dbReference type="EMBL" id="JBHSML010000002">
    <property type="protein sequence ID" value="MFC5515067.1"/>
    <property type="molecule type" value="Genomic_DNA"/>
</dbReference>
<comment type="caution">
    <text evidence="8">The sequence shown here is derived from an EMBL/GenBank/DDBJ whole genome shotgun (WGS) entry which is preliminary data.</text>
</comment>
<reference evidence="9" key="1">
    <citation type="journal article" date="2019" name="Int. J. Syst. Evol. Microbiol.">
        <title>The Global Catalogue of Microorganisms (GCM) 10K type strain sequencing project: providing services to taxonomists for standard genome sequencing and annotation.</title>
        <authorList>
            <consortium name="The Broad Institute Genomics Platform"/>
            <consortium name="The Broad Institute Genome Sequencing Center for Infectious Disease"/>
            <person name="Wu L."/>
            <person name="Ma J."/>
        </authorList>
    </citation>
    <scope>NUCLEOTIDE SEQUENCE [LARGE SCALE GENOMIC DNA]</scope>
    <source>
        <strain evidence="9">KACC 12633</strain>
    </source>
</reference>
<keyword evidence="7" id="KW-0472">Membrane</keyword>
<evidence type="ECO:0000256" key="7">
    <source>
        <dbReference type="SAM" id="Phobius"/>
    </source>
</evidence>
<name>A0ABW0PTN0_9HYPH</name>
<evidence type="ECO:0000256" key="1">
    <source>
        <dbReference type="ARBA" id="ARBA00004167"/>
    </source>
</evidence>
<protein>
    <recommendedName>
        <fullName evidence="3">Lectin-like protein BA14k</fullName>
    </recommendedName>
</protein>
<evidence type="ECO:0000256" key="5">
    <source>
        <dbReference type="ARBA" id="ARBA00022734"/>
    </source>
</evidence>
<dbReference type="Pfam" id="PF07886">
    <property type="entry name" value="BA14K"/>
    <property type="match status" value="1"/>
</dbReference>
<sequence>MMKKIATAALAALIGITAIIGTAETASAENGRNAAAAAGAVVGLGVGALLAAPRYDDGYEVAPPRYAAPVYDDGYRAPPRRVVRANWRAHTEWCYDNYRSYDERSDTFIGRDGNEYRCRGSY</sequence>
<organism evidence="8 9">
    <name type="scientific">Kaistia terrae</name>
    <dbReference type="NCBI Taxonomy" id="537017"/>
    <lineage>
        <taxon>Bacteria</taxon>
        <taxon>Pseudomonadati</taxon>
        <taxon>Pseudomonadota</taxon>
        <taxon>Alphaproteobacteria</taxon>
        <taxon>Hyphomicrobiales</taxon>
        <taxon>Kaistiaceae</taxon>
        <taxon>Kaistia</taxon>
    </lineage>
</organism>
<evidence type="ECO:0000256" key="3">
    <source>
        <dbReference type="ARBA" id="ARBA00020552"/>
    </source>
</evidence>
<keyword evidence="7" id="KW-0812">Transmembrane</keyword>
<comment type="similarity">
    <text evidence="2">Belongs to the BA14k family.</text>
</comment>
<keyword evidence="5" id="KW-0430">Lectin</keyword>
<evidence type="ECO:0000256" key="6">
    <source>
        <dbReference type="ARBA" id="ARBA00025321"/>
    </source>
</evidence>
<proteinExistence type="inferred from homology"/>
<keyword evidence="7" id="KW-1133">Transmembrane helix</keyword>
<evidence type="ECO:0000256" key="4">
    <source>
        <dbReference type="ARBA" id="ARBA00022475"/>
    </source>
</evidence>
<feature type="transmembrane region" description="Helical" evidence="7">
    <location>
        <begin position="35"/>
        <end position="52"/>
    </location>
</feature>
<gene>
    <name evidence="8" type="ORF">ACFPP9_04730</name>
</gene>
<dbReference type="InterPro" id="IPR012413">
    <property type="entry name" value="BA14K"/>
</dbReference>